<dbReference type="RefSeq" id="WP_206870865.1">
    <property type="nucleotide sequence ID" value="NZ_BMBA01000003.1"/>
</dbReference>
<dbReference type="EMBL" id="BMBA01000003">
    <property type="protein sequence ID" value="GFZ32584.1"/>
    <property type="molecule type" value="Genomic_DNA"/>
</dbReference>
<name>A0ABQ1ECP5_9CLOT</name>
<dbReference type="InterPro" id="IPR010093">
    <property type="entry name" value="SinI_DNA-bd"/>
</dbReference>
<evidence type="ECO:0000313" key="2">
    <source>
        <dbReference type="EMBL" id="GFZ32584.1"/>
    </source>
</evidence>
<reference evidence="2 3" key="1">
    <citation type="journal article" date="2021" name="Int. J. Syst. Evol. Microbiol.">
        <title>Clostridium zeae sp. nov., isolated from corn silage.</title>
        <authorList>
            <person name="Kobayashi H."/>
            <person name="Tanizawa Y."/>
            <person name="Yagura M."/>
            <person name="Sakamoto M."/>
            <person name="Ohkuma M."/>
            <person name="Tohno M."/>
        </authorList>
    </citation>
    <scope>NUCLEOTIDE SEQUENCE [LARGE SCALE GENOMIC DNA]</scope>
    <source>
        <strain evidence="2 3">CSC2</strain>
    </source>
</reference>
<feature type="domain" description="Helix-turn-helix" evidence="1">
    <location>
        <begin position="5"/>
        <end position="53"/>
    </location>
</feature>
<dbReference type="NCBIfam" id="TIGR01764">
    <property type="entry name" value="excise"/>
    <property type="match status" value="1"/>
</dbReference>
<dbReference type="Proteomes" id="UP000663802">
    <property type="component" value="Unassembled WGS sequence"/>
</dbReference>
<comment type="caution">
    <text evidence="2">The sequence shown here is derived from an EMBL/GenBank/DDBJ whole genome shotgun (WGS) entry which is preliminary data.</text>
</comment>
<dbReference type="SUPFAM" id="SSF46955">
    <property type="entry name" value="Putative DNA-binding domain"/>
    <property type="match status" value="1"/>
</dbReference>
<protein>
    <submittedName>
        <fullName evidence="2">2-hydroxyacid dehydrogenase</fullName>
    </submittedName>
</protein>
<keyword evidence="3" id="KW-1185">Reference proteome</keyword>
<proteinExistence type="predicted"/>
<accession>A0ABQ1ECP5</accession>
<evidence type="ECO:0000313" key="3">
    <source>
        <dbReference type="Proteomes" id="UP000663802"/>
    </source>
</evidence>
<gene>
    <name evidence="2" type="ORF">CSC2_31100</name>
</gene>
<sequence length="158" mass="18475">MEEKLYTIDQVAEILGMHHKTIRKFITEGKLRASKVGKQWRISGHDLSLFMENSDIQVEKKKEEESLIEFSTDKINKSDNQNKINVSSVVDINQLNIDEYNRISNSLLAIMNSKDPNLGLSTIKMQYSEKENRLRVLLWGDIKFTEEILKFIELLMER</sequence>
<dbReference type="InterPro" id="IPR009061">
    <property type="entry name" value="DNA-bd_dom_put_sf"/>
</dbReference>
<organism evidence="2 3">
    <name type="scientific">Clostridium zeae</name>
    <dbReference type="NCBI Taxonomy" id="2759022"/>
    <lineage>
        <taxon>Bacteria</taxon>
        <taxon>Bacillati</taxon>
        <taxon>Bacillota</taxon>
        <taxon>Clostridia</taxon>
        <taxon>Eubacteriales</taxon>
        <taxon>Clostridiaceae</taxon>
        <taxon>Clostridium</taxon>
    </lineage>
</organism>
<evidence type="ECO:0000259" key="1">
    <source>
        <dbReference type="Pfam" id="PF12728"/>
    </source>
</evidence>
<dbReference type="InterPro" id="IPR041657">
    <property type="entry name" value="HTH_17"/>
</dbReference>
<dbReference type="Pfam" id="PF12728">
    <property type="entry name" value="HTH_17"/>
    <property type="match status" value="1"/>
</dbReference>